<gene>
    <name evidence="1" type="ORF">PHISCL_10795</name>
</gene>
<proteinExistence type="predicted"/>
<accession>A0A3A2Z191</accession>
<organism evidence="1 2">
    <name type="scientific">Aspergillus sclerotialis</name>
    <dbReference type="NCBI Taxonomy" id="2070753"/>
    <lineage>
        <taxon>Eukaryota</taxon>
        <taxon>Fungi</taxon>
        <taxon>Dikarya</taxon>
        <taxon>Ascomycota</taxon>
        <taxon>Pezizomycotina</taxon>
        <taxon>Eurotiomycetes</taxon>
        <taxon>Eurotiomycetidae</taxon>
        <taxon>Eurotiales</taxon>
        <taxon>Aspergillaceae</taxon>
        <taxon>Aspergillus</taxon>
        <taxon>Aspergillus subgen. Polypaecilum</taxon>
    </lineage>
</organism>
<dbReference type="Proteomes" id="UP000266188">
    <property type="component" value="Unassembled WGS sequence"/>
</dbReference>
<reference evidence="2" key="1">
    <citation type="submission" date="2017-02" db="EMBL/GenBank/DDBJ databases">
        <authorList>
            <person name="Tafer H."/>
            <person name="Lopandic K."/>
        </authorList>
    </citation>
    <scope>NUCLEOTIDE SEQUENCE [LARGE SCALE GENOMIC DNA]</scope>
    <source>
        <strain evidence="2">CBS 366.77</strain>
    </source>
</reference>
<keyword evidence="2" id="KW-1185">Reference proteome</keyword>
<evidence type="ECO:0000313" key="2">
    <source>
        <dbReference type="Proteomes" id="UP000266188"/>
    </source>
</evidence>
<feature type="non-terminal residue" evidence="1">
    <location>
        <position position="1"/>
    </location>
</feature>
<dbReference type="EMBL" id="MVGC01002351">
    <property type="protein sequence ID" value="RJE16868.1"/>
    <property type="molecule type" value="Genomic_DNA"/>
</dbReference>
<protein>
    <submittedName>
        <fullName evidence="1">Uncharacterized protein</fullName>
    </submittedName>
</protein>
<feature type="non-terminal residue" evidence="1">
    <location>
        <position position="78"/>
    </location>
</feature>
<name>A0A3A2Z191_9EURO</name>
<evidence type="ECO:0000313" key="1">
    <source>
        <dbReference type="EMBL" id="RJE16868.1"/>
    </source>
</evidence>
<comment type="caution">
    <text evidence="1">The sequence shown here is derived from an EMBL/GenBank/DDBJ whole genome shotgun (WGS) entry which is preliminary data.</text>
</comment>
<dbReference type="AlphaFoldDB" id="A0A3A2Z191"/>
<sequence>LSPLTQILRLLYRHLRWRSPLLSGKIVLFHPQMPNHGVSIPLRLLRRQIVKLFPAPIRKRTVLSRNLPRRQGRMSKDG</sequence>